<accession>A0A1H4GDX3</accession>
<dbReference type="STRING" id="150146.SAMN05443667_1203"/>
<reference evidence="2" key="1">
    <citation type="submission" date="2016-10" db="EMBL/GenBank/DDBJ databases">
        <authorList>
            <person name="Varghese N."/>
            <person name="Submissions S."/>
        </authorList>
    </citation>
    <scope>NUCLEOTIDE SEQUENCE [LARGE SCALE GENOMIC DNA]</scope>
    <source>
        <strain evidence="2">DSM 22376</strain>
    </source>
</reference>
<evidence type="ECO:0000313" key="2">
    <source>
        <dbReference type="Proteomes" id="UP000198951"/>
    </source>
</evidence>
<name>A0A1H4GDX3_9FLAO</name>
<protein>
    <submittedName>
        <fullName evidence="1">Uncharacterized protein</fullName>
    </submittedName>
</protein>
<dbReference type="AlphaFoldDB" id="A0A1H4GDX3"/>
<keyword evidence="2" id="KW-1185">Reference proteome</keyword>
<dbReference type="EMBL" id="FNRD01000020">
    <property type="protein sequence ID" value="SEB06902.1"/>
    <property type="molecule type" value="Genomic_DNA"/>
</dbReference>
<proteinExistence type="predicted"/>
<gene>
    <name evidence="1" type="ORF">SAMN05443667_1203</name>
</gene>
<sequence>MTIEINKTLVMDIVKQIIGQQINLYVGFNLGTY</sequence>
<dbReference type="Proteomes" id="UP000198951">
    <property type="component" value="Unassembled WGS sequence"/>
</dbReference>
<organism evidence="1 2">
    <name type="scientific">Flavobacterium gillisiae</name>
    <dbReference type="NCBI Taxonomy" id="150146"/>
    <lineage>
        <taxon>Bacteria</taxon>
        <taxon>Pseudomonadati</taxon>
        <taxon>Bacteroidota</taxon>
        <taxon>Flavobacteriia</taxon>
        <taxon>Flavobacteriales</taxon>
        <taxon>Flavobacteriaceae</taxon>
        <taxon>Flavobacterium</taxon>
    </lineage>
</organism>
<evidence type="ECO:0000313" key="1">
    <source>
        <dbReference type="EMBL" id="SEB06902.1"/>
    </source>
</evidence>